<dbReference type="EMBL" id="CP002859">
    <property type="protein sequence ID" value="AEI47424.1"/>
    <property type="molecule type" value="Genomic_DNA"/>
</dbReference>
<dbReference type="Pfam" id="PF03547">
    <property type="entry name" value="Mem_trans"/>
    <property type="match status" value="1"/>
</dbReference>
<evidence type="ECO:0000256" key="6">
    <source>
        <dbReference type="ARBA" id="ARBA00022989"/>
    </source>
</evidence>
<keyword evidence="5 8" id="KW-0812">Transmembrane</keyword>
<name>A0A7U4E4M0_RUNSL</name>
<dbReference type="GO" id="GO:0055085">
    <property type="term" value="P:transmembrane transport"/>
    <property type="evidence" value="ECO:0007669"/>
    <property type="project" value="InterPro"/>
</dbReference>
<feature type="transmembrane region" description="Helical" evidence="8">
    <location>
        <begin position="90"/>
        <end position="113"/>
    </location>
</feature>
<keyword evidence="7 8" id="KW-0472">Membrane</keyword>
<comment type="similarity">
    <text evidence="2">Belongs to the auxin efflux carrier (TC 2.A.69) family.</text>
</comment>
<reference evidence="10" key="1">
    <citation type="submission" date="2011-06" db="EMBL/GenBank/DDBJ databases">
        <title>The complete genome of chromosome of Runella slithyformis DSM 19594.</title>
        <authorList>
            <consortium name="US DOE Joint Genome Institute (JGI-PGF)"/>
            <person name="Lucas S."/>
            <person name="Han J."/>
            <person name="Lapidus A."/>
            <person name="Bruce D."/>
            <person name="Goodwin L."/>
            <person name="Pitluck S."/>
            <person name="Peters L."/>
            <person name="Kyrpides N."/>
            <person name="Mavromatis K."/>
            <person name="Ivanova N."/>
            <person name="Ovchinnikova G."/>
            <person name="Zhang X."/>
            <person name="Misra M."/>
            <person name="Detter J.C."/>
            <person name="Tapia R."/>
            <person name="Han C."/>
            <person name="Land M."/>
            <person name="Hauser L."/>
            <person name="Markowitz V."/>
            <person name="Cheng J.-F."/>
            <person name="Hugenholtz P."/>
            <person name="Woyke T."/>
            <person name="Wu D."/>
            <person name="Tindall B."/>
            <person name="Faehrich R."/>
            <person name="Brambilla E."/>
            <person name="Klenk H.-P."/>
            <person name="Eisen J.A."/>
        </authorList>
    </citation>
    <scope>NUCLEOTIDE SEQUENCE [LARGE SCALE GENOMIC DNA]</scope>
    <source>
        <strain evidence="10">ATCC 29530 / DSM 19594 / LMG 11500 / NCIMB 11436 / LSU 4</strain>
    </source>
</reference>
<evidence type="ECO:0000256" key="8">
    <source>
        <dbReference type="SAM" id="Phobius"/>
    </source>
</evidence>
<keyword evidence="4" id="KW-1003">Cell membrane</keyword>
<dbReference type="InterPro" id="IPR004776">
    <property type="entry name" value="Mem_transp_PIN-like"/>
</dbReference>
<dbReference type="KEGG" id="rsi:Runsl_0993"/>
<dbReference type="GO" id="GO:0005886">
    <property type="term" value="C:plasma membrane"/>
    <property type="evidence" value="ECO:0007669"/>
    <property type="project" value="UniProtKB-SubCell"/>
</dbReference>
<feature type="transmembrane region" description="Helical" evidence="8">
    <location>
        <begin position="277"/>
        <end position="300"/>
    </location>
</feature>
<evidence type="ECO:0000313" key="9">
    <source>
        <dbReference type="EMBL" id="AEI47424.1"/>
    </source>
</evidence>
<proteinExistence type="inferred from homology"/>
<dbReference type="AlphaFoldDB" id="A0A7U4E4M0"/>
<feature type="transmembrane region" description="Helical" evidence="8">
    <location>
        <begin position="57"/>
        <end position="78"/>
    </location>
</feature>
<reference evidence="9 10" key="2">
    <citation type="journal article" date="2012" name="Stand. Genomic Sci.">
        <title>Complete genome sequence of the aquatic bacterium Runella slithyformis type strain (LSU 4(T)).</title>
        <authorList>
            <person name="Copeland A."/>
            <person name="Zhang X."/>
            <person name="Misra M."/>
            <person name="Lapidus A."/>
            <person name="Nolan M."/>
            <person name="Lucas S."/>
            <person name="Deshpande S."/>
            <person name="Cheng J.F."/>
            <person name="Tapia R."/>
            <person name="Goodwin L.A."/>
            <person name="Pitluck S."/>
            <person name="Liolios K."/>
            <person name="Pagani I."/>
            <person name="Ivanova N."/>
            <person name="Mikhailova N."/>
            <person name="Pati A."/>
            <person name="Chen A."/>
            <person name="Palaniappan K."/>
            <person name="Land M."/>
            <person name="Hauser L."/>
            <person name="Pan C."/>
            <person name="Jeffries C.D."/>
            <person name="Detter J.C."/>
            <person name="Brambilla E.M."/>
            <person name="Rohde M."/>
            <person name="Djao O.D."/>
            <person name="Goker M."/>
            <person name="Sikorski J."/>
            <person name="Tindall B.J."/>
            <person name="Woyke T."/>
            <person name="Bristow J."/>
            <person name="Eisen J.A."/>
            <person name="Markowitz V."/>
            <person name="Hugenholtz P."/>
            <person name="Kyrpides N.C."/>
            <person name="Klenk H.P."/>
            <person name="Mavromatis K."/>
        </authorList>
    </citation>
    <scope>NUCLEOTIDE SEQUENCE [LARGE SCALE GENOMIC DNA]</scope>
    <source>
        <strain evidence="10">ATCC 29530 / DSM 19594 / LMG 11500 / NCIMB 11436 / LSU 4</strain>
    </source>
</reference>
<evidence type="ECO:0000256" key="3">
    <source>
        <dbReference type="ARBA" id="ARBA00022448"/>
    </source>
</evidence>
<feature type="transmembrane region" description="Helical" evidence="8">
    <location>
        <begin position="34"/>
        <end position="50"/>
    </location>
</feature>
<accession>A0A7U4E4M0</accession>
<keyword evidence="10" id="KW-1185">Reference proteome</keyword>
<gene>
    <name evidence="9" type="ordered locus">Runsl_0993</name>
</gene>
<evidence type="ECO:0000256" key="2">
    <source>
        <dbReference type="ARBA" id="ARBA00010145"/>
    </source>
</evidence>
<feature type="transmembrane region" description="Helical" evidence="8">
    <location>
        <begin position="164"/>
        <end position="184"/>
    </location>
</feature>
<dbReference type="PANTHER" id="PTHR36838:SF1">
    <property type="entry name" value="SLR1864 PROTEIN"/>
    <property type="match status" value="1"/>
</dbReference>
<feature type="transmembrane region" description="Helical" evidence="8">
    <location>
        <begin position="219"/>
        <end position="241"/>
    </location>
</feature>
<keyword evidence="6 8" id="KW-1133">Transmembrane helix</keyword>
<protein>
    <submittedName>
        <fullName evidence="9">Auxin Efflux Carrier</fullName>
    </submittedName>
</protein>
<dbReference type="RefSeq" id="WP_013926743.1">
    <property type="nucleotide sequence ID" value="NC_015703.1"/>
</dbReference>
<dbReference type="Gene3D" id="1.20.1530.20">
    <property type="match status" value="1"/>
</dbReference>
<evidence type="ECO:0000256" key="4">
    <source>
        <dbReference type="ARBA" id="ARBA00022475"/>
    </source>
</evidence>
<dbReference type="Proteomes" id="UP000000493">
    <property type="component" value="Chromosome"/>
</dbReference>
<feature type="transmembrane region" description="Helical" evidence="8">
    <location>
        <begin position="120"/>
        <end position="144"/>
    </location>
</feature>
<dbReference type="PANTHER" id="PTHR36838">
    <property type="entry name" value="AUXIN EFFLUX CARRIER FAMILY PROTEIN"/>
    <property type="match status" value="1"/>
</dbReference>
<evidence type="ECO:0000256" key="5">
    <source>
        <dbReference type="ARBA" id="ARBA00022692"/>
    </source>
</evidence>
<evidence type="ECO:0000313" key="10">
    <source>
        <dbReference type="Proteomes" id="UP000000493"/>
    </source>
</evidence>
<keyword evidence="3" id="KW-0813">Transport</keyword>
<organism evidence="9 10">
    <name type="scientific">Runella slithyformis (strain ATCC 29530 / DSM 19594 / LMG 11500 / NCIMB 11436 / LSU 4)</name>
    <dbReference type="NCBI Taxonomy" id="761193"/>
    <lineage>
        <taxon>Bacteria</taxon>
        <taxon>Pseudomonadati</taxon>
        <taxon>Bacteroidota</taxon>
        <taxon>Cytophagia</taxon>
        <taxon>Cytophagales</taxon>
        <taxon>Spirosomataceae</taxon>
        <taxon>Runella</taxon>
    </lineage>
</organism>
<sequence length="306" mass="33519">MTNIAFLLVCLMLGILLKKVPALSKNGPLVINNLLLYVCLPAATLLYTSTTQFDPAYVLPVLMPWISFMGSLLFFRALKKFVPFHRHSEAVLILTAGIPSVSFVGFPIFELLYGEKGMQIGVLMSQAGSFLVCSTAGIMTASYYANAQNGRWAFLWDVLRFPTFMAFCIALIINVSGISLPLMAMDLLKKLAAPFSLLALISIGMQIDFRNKSIDWRALGWGLGYKLILAPALIFLLFAVLLKQRGIVVEMCVLGAALGPMNTIAIIASNYRLNPALAAQMVGVGIPLSLVTISLLVWILEWIGYF</sequence>
<evidence type="ECO:0000256" key="1">
    <source>
        <dbReference type="ARBA" id="ARBA00004651"/>
    </source>
</evidence>
<comment type="subcellular location">
    <subcellularLocation>
        <location evidence="1">Cell membrane</location>
        <topology evidence="1">Multi-pass membrane protein</topology>
    </subcellularLocation>
</comment>
<feature type="transmembrane region" description="Helical" evidence="8">
    <location>
        <begin position="248"/>
        <end position="271"/>
    </location>
</feature>
<evidence type="ECO:0000256" key="7">
    <source>
        <dbReference type="ARBA" id="ARBA00023136"/>
    </source>
</evidence>
<dbReference type="InterPro" id="IPR038770">
    <property type="entry name" value="Na+/solute_symporter_sf"/>
</dbReference>